<evidence type="ECO:0000313" key="3">
    <source>
        <dbReference type="Proteomes" id="UP000694888"/>
    </source>
</evidence>
<dbReference type="RefSeq" id="XP_012942260.1">
    <property type="nucleotide sequence ID" value="XM_013086806.1"/>
</dbReference>
<reference evidence="4" key="1">
    <citation type="submission" date="2025-08" db="UniProtKB">
        <authorList>
            <consortium name="RefSeq"/>
        </authorList>
    </citation>
    <scope>IDENTIFICATION</scope>
</reference>
<name>A0ABM1A7C6_APLCA</name>
<organism evidence="3 4">
    <name type="scientific">Aplysia californica</name>
    <name type="common">California sea hare</name>
    <dbReference type="NCBI Taxonomy" id="6500"/>
    <lineage>
        <taxon>Eukaryota</taxon>
        <taxon>Metazoa</taxon>
        <taxon>Spiralia</taxon>
        <taxon>Lophotrochozoa</taxon>
        <taxon>Mollusca</taxon>
        <taxon>Gastropoda</taxon>
        <taxon>Heterobranchia</taxon>
        <taxon>Euthyneura</taxon>
        <taxon>Tectipleura</taxon>
        <taxon>Aplysiida</taxon>
        <taxon>Aplysioidea</taxon>
        <taxon>Aplysiidae</taxon>
        <taxon>Aplysia</taxon>
    </lineage>
</organism>
<keyword evidence="2" id="KW-0472">Membrane</keyword>
<evidence type="ECO:0000313" key="4">
    <source>
        <dbReference type="RefSeq" id="XP_012942260.1"/>
    </source>
</evidence>
<sequence>MGGLSVLFSIIAINLHFRPEEETVPKIIRKVTRLGMFISCFNTCCKRKVKPEENGLSRTEHDSRRKYNSQAVDSENQVDDPLDNSPNRTRSPESLMFKPPWHRQGSGFGLRAPTGKFGQRSRGDVNDTDYARALSKVKGKSEEPEMTWQLVAKVMDAVLFRFYFLFLIVSTSVIMITLAA</sequence>
<feature type="transmembrane region" description="Helical" evidence="2">
    <location>
        <begin position="158"/>
        <end position="179"/>
    </location>
</feature>
<feature type="region of interest" description="Disordered" evidence="1">
    <location>
        <begin position="51"/>
        <end position="124"/>
    </location>
</feature>
<protein>
    <submittedName>
        <fullName evidence="4">Uncharacterized protein LOC101850666</fullName>
    </submittedName>
</protein>
<keyword evidence="2" id="KW-0812">Transmembrane</keyword>
<dbReference type="Proteomes" id="UP000694888">
    <property type="component" value="Unplaced"/>
</dbReference>
<dbReference type="GeneID" id="101850666"/>
<evidence type="ECO:0000256" key="2">
    <source>
        <dbReference type="SAM" id="Phobius"/>
    </source>
</evidence>
<keyword evidence="3" id="KW-1185">Reference proteome</keyword>
<dbReference type="SUPFAM" id="SSF90112">
    <property type="entry name" value="Neurotransmitter-gated ion-channel transmembrane pore"/>
    <property type="match status" value="1"/>
</dbReference>
<keyword evidence="2" id="KW-1133">Transmembrane helix</keyword>
<feature type="compositionally biased region" description="Basic and acidic residues" evidence="1">
    <location>
        <begin position="51"/>
        <end position="65"/>
    </location>
</feature>
<dbReference type="InterPro" id="IPR036719">
    <property type="entry name" value="Neuro-gated_channel_TM_sf"/>
</dbReference>
<accession>A0ABM1A7C6</accession>
<gene>
    <name evidence="4" type="primary">LOC101850666</name>
</gene>
<evidence type="ECO:0000256" key="1">
    <source>
        <dbReference type="SAM" id="MobiDB-lite"/>
    </source>
</evidence>
<proteinExistence type="predicted"/>